<dbReference type="HOGENOM" id="CLU_3197199_0_0_4"/>
<proteinExistence type="predicted"/>
<dbReference type="Proteomes" id="UP000002190">
    <property type="component" value="Chromosome 2"/>
</dbReference>
<protein>
    <submittedName>
        <fullName evidence="1">Uncharacterized protein</fullName>
    </submittedName>
</protein>
<gene>
    <name evidence="1" type="ordered locus">BC1002_4187</name>
</gene>
<dbReference type="EMBL" id="CP002014">
    <property type="protein sequence ID" value="ADG18182.1"/>
    <property type="molecule type" value="Genomic_DNA"/>
</dbReference>
<dbReference type="RefSeq" id="WP_013091982.1">
    <property type="nucleotide sequence ID" value="NC_014118.1"/>
</dbReference>
<dbReference type="AlphaFoldDB" id="D5WI87"/>
<evidence type="ECO:0000313" key="2">
    <source>
        <dbReference type="Proteomes" id="UP000002190"/>
    </source>
</evidence>
<dbReference type="GeneID" id="301098405"/>
<reference evidence="1 2" key="2">
    <citation type="journal article" date="2012" name="J. Bacteriol.">
        <title>Genome Sequences of Burkholderia sp. Strains CCGE1002 and H160, Isolated from Legume Nodules in Mexico and Brazil.</title>
        <authorList>
            <person name="Ormeno-Orrillo E."/>
            <person name="Rogel M.A."/>
            <person name="Chueire L.M."/>
            <person name="Tiedje J.M."/>
            <person name="Martinez-Romero E."/>
            <person name="Hungria M."/>
        </authorList>
    </citation>
    <scope>NUCLEOTIDE SEQUENCE [LARGE SCALE GENOMIC DNA]</scope>
    <source>
        <strain evidence="1 2">CCGE1002</strain>
    </source>
</reference>
<sequence length="45" mass="5068">MNKRTDFIKISSEFVGQSSLSRDQYEDFELAMAAGIATARELENP</sequence>
<organism evidence="1 2">
    <name type="scientific">Paraburkholderia atlantica</name>
    <dbReference type="NCBI Taxonomy" id="2654982"/>
    <lineage>
        <taxon>Bacteria</taxon>
        <taxon>Pseudomonadati</taxon>
        <taxon>Pseudomonadota</taxon>
        <taxon>Betaproteobacteria</taxon>
        <taxon>Burkholderiales</taxon>
        <taxon>Burkholderiaceae</taxon>
        <taxon>Paraburkholderia</taxon>
    </lineage>
</organism>
<reference evidence="2" key="1">
    <citation type="submission" date="2010-04" db="EMBL/GenBank/DDBJ databases">
        <title>Complete sequence of chromosome 2 of Burkholderia sp. CCGE1002.</title>
        <authorList>
            <consortium name="US DOE Joint Genome Institute"/>
            <person name="Lucas S."/>
            <person name="Copeland A."/>
            <person name="Lapidus A."/>
            <person name="Cheng J.-F."/>
            <person name="Bruce D."/>
            <person name="Goodwin L."/>
            <person name="Pitluck S."/>
            <person name="Chertkov O."/>
            <person name="Detter J.C."/>
            <person name="Han C."/>
            <person name="Tapia R."/>
            <person name="Land M."/>
            <person name="Hauser L."/>
            <person name="Kyrpides N."/>
            <person name="Ovchinnikova G."/>
            <person name="Martinez-Romero E."/>
            <person name="Hernandez M.A.R."/>
            <person name="Tiedje J.M."/>
            <person name="Woyke T."/>
        </authorList>
    </citation>
    <scope>NUCLEOTIDE SEQUENCE [LARGE SCALE GENOMIC DNA]</scope>
    <source>
        <strain evidence="2">CCGE1002</strain>
    </source>
</reference>
<evidence type="ECO:0000313" key="1">
    <source>
        <dbReference type="EMBL" id="ADG18182.1"/>
    </source>
</evidence>
<name>D5WI87_PARAM</name>
<dbReference type="KEGG" id="bge:BC1002_4187"/>
<accession>D5WI87</accession>